<reference evidence="1" key="1">
    <citation type="submission" date="2021-06" db="EMBL/GenBank/DDBJ databases">
        <authorList>
            <person name="Kallberg Y."/>
            <person name="Tangrot J."/>
            <person name="Rosling A."/>
        </authorList>
    </citation>
    <scope>NUCLEOTIDE SEQUENCE</scope>
    <source>
        <strain evidence="1">MA461A</strain>
    </source>
</reference>
<feature type="non-terminal residue" evidence="1">
    <location>
        <position position="1"/>
    </location>
</feature>
<organism evidence="1 2">
    <name type="scientific">Racocetra persica</name>
    <dbReference type="NCBI Taxonomy" id="160502"/>
    <lineage>
        <taxon>Eukaryota</taxon>
        <taxon>Fungi</taxon>
        <taxon>Fungi incertae sedis</taxon>
        <taxon>Mucoromycota</taxon>
        <taxon>Glomeromycotina</taxon>
        <taxon>Glomeromycetes</taxon>
        <taxon>Diversisporales</taxon>
        <taxon>Gigasporaceae</taxon>
        <taxon>Racocetra</taxon>
    </lineage>
</organism>
<evidence type="ECO:0000313" key="2">
    <source>
        <dbReference type="Proteomes" id="UP000789920"/>
    </source>
</evidence>
<dbReference type="EMBL" id="CAJVQC010012809">
    <property type="protein sequence ID" value="CAG8642104.1"/>
    <property type="molecule type" value="Genomic_DNA"/>
</dbReference>
<evidence type="ECO:0000313" key="1">
    <source>
        <dbReference type="EMBL" id="CAG8642104.1"/>
    </source>
</evidence>
<keyword evidence="2" id="KW-1185">Reference proteome</keyword>
<gene>
    <name evidence="1" type="ORF">RPERSI_LOCUS7525</name>
</gene>
<proteinExistence type="predicted"/>
<accession>A0ACA9NAS6</accession>
<comment type="caution">
    <text evidence="1">The sequence shown here is derived from an EMBL/GenBank/DDBJ whole genome shotgun (WGS) entry which is preliminary data.</text>
</comment>
<name>A0ACA9NAS6_9GLOM</name>
<dbReference type="Proteomes" id="UP000789920">
    <property type="component" value="Unassembled WGS sequence"/>
</dbReference>
<protein>
    <submittedName>
        <fullName evidence="1">27798_t:CDS:1</fullName>
    </submittedName>
</protein>
<sequence length="76" mass="8071">IDIKAAGNRSPDDLITFSGTSQASPHVAGTVALIIASSGNRSPDEMKQFLDKLSTKNVVKGDLKGSPNRFIRVPHP</sequence>